<feature type="coiled-coil region" evidence="5">
    <location>
        <begin position="448"/>
        <end position="486"/>
    </location>
</feature>
<proteinExistence type="inferred from homology"/>
<dbReference type="CDD" id="cd04489">
    <property type="entry name" value="ExoVII_LU_OBF"/>
    <property type="match status" value="1"/>
</dbReference>
<reference evidence="9 10" key="1">
    <citation type="submission" date="2017-03" db="EMBL/GenBank/DDBJ databases">
        <title>Genome sequence of Methanobrevibacter wosei.</title>
        <authorList>
            <person name="Poehlein A."/>
            <person name="Seedorf H."/>
            <person name="Daniel R."/>
        </authorList>
    </citation>
    <scope>NUCLEOTIDE SEQUENCE [LARGE SCALE GENOMIC DNA]</scope>
    <source>
        <strain evidence="9 10">DSM 11979</strain>
    </source>
</reference>
<feature type="domain" description="OB-fold nucleic acid binding" evidence="8">
    <location>
        <begin position="8"/>
        <end position="104"/>
    </location>
</feature>
<feature type="transmembrane region" description="Helical" evidence="6">
    <location>
        <begin position="509"/>
        <end position="527"/>
    </location>
</feature>
<evidence type="ECO:0000313" key="10">
    <source>
        <dbReference type="Proteomes" id="UP000245577"/>
    </source>
</evidence>
<dbReference type="HAMAP" id="MF_00378">
    <property type="entry name" value="Exonuc_7_L"/>
    <property type="match status" value="1"/>
</dbReference>
<dbReference type="Pfam" id="PF13742">
    <property type="entry name" value="tRNA_anti_2"/>
    <property type="match status" value="1"/>
</dbReference>
<gene>
    <name evidence="9" type="primary">xseA</name>
    <name evidence="9" type="ORF">MBBWO_00820</name>
</gene>
<evidence type="ECO:0000256" key="3">
    <source>
        <dbReference type="ARBA" id="ARBA00022801"/>
    </source>
</evidence>
<evidence type="ECO:0000256" key="1">
    <source>
        <dbReference type="ARBA" id="ARBA00022490"/>
    </source>
</evidence>
<dbReference type="InterPro" id="IPR020579">
    <property type="entry name" value="Exonuc_VII_lsu_C"/>
</dbReference>
<dbReference type="Gene3D" id="2.40.50.1010">
    <property type="match status" value="1"/>
</dbReference>
<comment type="caution">
    <text evidence="9">The sequence shown here is derived from an EMBL/GenBank/DDBJ whole genome shotgun (WGS) entry which is preliminary data.</text>
</comment>
<dbReference type="OrthoDB" id="60263at2157"/>
<evidence type="ECO:0000259" key="8">
    <source>
        <dbReference type="Pfam" id="PF13742"/>
    </source>
</evidence>
<organism evidence="9 10">
    <name type="scientific">Methanobrevibacter woesei</name>
    <dbReference type="NCBI Taxonomy" id="190976"/>
    <lineage>
        <taxon>Archaea</taxon>
        <taxon>Methanobacteriati</taxon>
        <taxon>Methanobacteriota</taxon>
        <taxon>Methanomada group</taxon>
        <taxon>Methanobacteria</taxon>
        <taxon>Methanobacteriales</taxon>
        <taxon>Methanobacteriaceae</taxon>
        <taxon>Methanobrevibacter</taxon>
    </lineage>
</organism>
<evidence type="ECO:0000313" key="9">
    <source>
        <dbReference type="EMBL" id="PWB86968.1"/>
    </source>
</evidence>
<sequence length="528" mass="60219">MQEEEKIYSISLLNNLINRKITSHDEFRHVKIQGEITNLNRRYASGHLYFSLKDKRSEISCVMFKHARRNLKFKPENGMDVIIEGDVSFYKPRGNLQITVKNMEEAGLGELYVAYEELKEKLLKEGLFDLKKPLPKFPKKIGVLTSASGKAIKDIVGNIEKRWPAEILIWNTTVQGANSTVSITQNLALANESDVDLIILGRGGGSAQDLWDFNKEEVVRAVANSKKPIITAIGHSTDKTLSDLASDKVAATPTKAAEIAVPNKMEIHEKLRNFEIRLNDLMNSKLDNLTHRYNNSRNNNYLKNPLLKYKSKHETLNLLKSNADKSINQLITSNQMLLDGFRSSYLLNNPDYILDKKVTKLSLFKDNLSKNIKNLLVSCENKLNLQNKSLKSVNLMESFEIKRNNLDLVRNNLDNIMDNKLSSSVNNLMIFKNNHVLTNSCQLLDGKYEQVNEINKSLQNNINRTIENYENKLAILEEKLAVLNPEKLVEKGYVVKDPEVMRKSKIKSIIILIFLVIVIILMILLILK</sequence>
<dbReference type="GO" id="GO:0006308">
    <property type="term" value="P:DNA catabolic process"/>
    <property type="evidence" value="ECO:0007669"/>
    <property type="project" value="InterPro"/>
</dbReference>
<keyword evidence="3 9" id="KW-0378">Hydrolase</keyword>
<keyword evidence="5" id="KW-0175">Coiled coil</keyword>
<keyword evidence="2" id="KW-0540">Nuclease</keyword>
<evidence type="ECO:0000256" key="5">
    <source>
        <dbReference type="SAM" id="Coils"/>
    </source>
</evidence>
<keyword evidence="1" id="KW-0963">Cytoplasm</keyword>
<dbReference type="Proteomes" id="UP000245577">
    <property type="component" value="Unassembled WGS sequence"/>
</dbReference>
<name>A0A2U1S974_9EURY</name>
<evidence type="ECO:0000256" key="4">
    <source>
        <dbReference type="ARBA" id="ARBA00022839"/>
    </source>
</evidence>
<keyword evidence="4" id="KW-0269">Exonuclease</keyword>
<dbReference type="InterPro" id="IPR025824">
    <property type="entry name" value="OB-fold_nuc-bd_dom"/>
</dbReference>
<dbReference type="PANTHER" id="PTHR30008:SF0">
    <property type="entry name" value="EXODEOXYRIBONUCLEASE 7 LARGE SUBUNIT"/>
    <property type="match status" value="1"/>
</dbReference>
<dbReference type="PANTHER" id="PTHR30008">
    <property type="entry name" value="EXODEOXYRIBONUCLEASE 7 LARGE SUBUNIT"/>
    <property type="match status" value="1"/>
</dbReference>
<protein>
    <submittedName>
        <fullName evidence="9">Exodeoxyribonuclease 7 large subunit</fullName>
        <ecNumber evidence="9">3.1.11.6</ecNumber>
    </submittedName>
</protein>
<dbReference type="EMBL" id="MZGU01000002">
    <property type="protein sequence ID" value="PWB86968.1"/>
    <property type="molecule type" value="Genomic_DNA"/>
</dbReference>
<feature type="domain" description="Exonuclease VII large subunit C-terminal" evidence="7">
    <location>
        <begin position="130"/>
        <end position="395"/>
    </location>
</feature>
<dbReference type="GO" id="GO:0009318">
    <property type="term" value="C:exodeoxyribonuclease VII complex"/>
    <property type="evidence" value="ECO:0007669"/>
    <property type="project" value="InterPro"/>
</dbReference>
<keyword evidence="6" id="KW-0472">Membrane</keyword>
<keyword evidence="6" id="KW-0812">Transmembrane</keyword>
<accession>A0A2U1S974</accession>
<evidence type="ECO:0000259" key="7">
    <source>
        <dbReference type="Pfam" id="PF02601"/>
    </source>
</evidence>
<dbReference type="GO" id="GO:0003676">
    <property type="term" value="F:nucleic acid binding"/>
    <property type="evidence" value="ECO:0007669"/>
    <property type="project" value="InterPro"/>
</dbReference>
<keyword evidence="6" id="KW-1133">Transmembrane helix</keyword>
<evidence type="ECO:0000256" key="6">
    <source>
        <dbReference type="SAM" id="Phobius"/>
    </source>
</evidence>
<dbReference type="RefSeq" id="WP_116668919.1">
    <property type="nucleotide sequence ID" value="NZ_MZGU01000002.1"/>
</dbReference>
<dbReference type="InterPro" id="IPR003753">
    <property type="entry name" value="Exonuc_VII_L"/>
</dbReference>
<dbReference type="GO" id="GO:0008855">
    <property type="term" value="F:exodeoxyribonuclease VII activity"/>
    <property type="evidence" value="ECO:0007669"/>
    <property type="project" value="UniProtKB-EC"/>
</dbReference>
<keyword evidence="10" id="KW-1185">Reference proteome</keyword>
<dbReference type="NCBIfam" id="TIGR00237">
    <property type="entry name" value="xseA"/>
    <property type="match status" value="1"/>
</dbReference>
<evidence type="ECO:0000256" key="2">
    <source>
        <dbReference type="ARBA" id="ARBA00022722"/>
    </source>
</evidence>
<dbReference type="AlphaFoldDB" id="A0A2U1S974"/>
<dbReference type="EC" id="3.1.11.6" evidence="9"/>
<dbReference type="Pfam" id="PF02601">
    <property type="entry name" value="Exonuc_VII_L"/>
    <property type="match status" value="1"/>
</dbReference>